<dbReference type="GO" id="GO:0008233">
    <property type="term" value="F:peptidase activity"/>
    <property type="evidence" value="ECO:0007669"/>
    <property type="project" value="InterPro"/>
</dbReference>
<keyword evidence="1" id="KW-1133">Transmembrane helix</keyword>
<dbReference type="PANTHER" id="PTHR34385">
    <property type="entry name" value="D-ALANYL-D-ALANINE CARBOXYPEPTIDASE"/>
    <property type="match status" value="1"/>
</dbReference>
<dbReference type="EMBL" id="JAOQJZ010000003">
    <property type="protein sequence ID" value="MCU6705181.1"/>
    <property type="molecule type" value="Genomic_DNA"/>
</dbReference>
<accession>A0AAE3LLR3</accession>
<evidence type="ECO:0000259" key="2">
    <source>
        <dbReference type="Pfam" id="PF02557"/>
    </source>
</evidence>
<keyword evidence="1" id="KW-0812">Transmembrane</keyword>
<dbReference type="SUPFAM" id="SSF55166">
    <property type="entry name" value="Hedgehog/DD-peptidase"/>
    <property type="match status" value="1"/>
</dbReference>
<dbReference type="AlphaFoldDB" id="A0AAE3LLR3"/>
<dbReference type="InterPro" id="IPR052179">
    <property type="entry name" value="DD-CPase-like"/>
</dbReference>
<dbReference type="RefSeq" id="WP_267300584.1">
    <property type="nucleotide sequence ID" value="NZ_JAOQJZ010000003.1"/>
</dbReference>
<reference evidence="3 4" key="1">
    <citation type="journal article" date="2021" name="ISME Commun">
        <title>Automated analysis of genomic sequences facilitates high-throughput and comprehensive description of bacteria.</title>
        <authorList>
            <person name="Hitch T.C.A."/>
        </authorList>
    </citation>
    <scope>NUCLEOTIDE SEQUENCE [LARGE SCALE GENOMIC DNA]</scope>
    <source>
        <strain evidence="3 4">Sanger_31</strain>
    </source>
</reference>
<feature type="transmembrane region" description="Helical" evidence="1">
    <location>
        <begin position="9"/>
        <end position="28"/>
    </location>
</feature>
<dbReference type="InterPro" id="IPR003709">
    <property type="entry name" value="VanY-like_core_dom"/>
</dbReference>
<gene>
    <name evidence="3" type="ORF">OCV57_04475</name>
</gene>
<dbReference type="InterPro" id="IPR009045">
    <property type="entry name" value="Zn_M74/Hedgehog-like"/>
</dbReference>
<dbReference type="Gene3D" id="3.30.1380.10">
    <property type="match status" value="1"/>
</dbReference>
<dbReference type="PANTHER" id="PTHR34385:SF1">
    <property type="entry name" value="PEPTIDOGLYCAN L-ALANYL-D-GLUTAMATE ENDOPEPTIDASE CWLK"/>
    <property type="match status" value="1"/>
</dbReference>
<dbReference type="InterPro" id="IPR058193">
    <property type="entry name" value="VanY/YodJ_core_dom"/>
</dbReference>
<evidence type="ECO:0000256" key="1">
    <source>
        <dbReference type="SAM" id="Phobius"/>
    </source>
</evidence>
<dbReference type="GO" id="GO:0006508">
    <property type="term" value="P:proteolysis"/>
    <property type="evidence" value="ECO:0007669"/>
    <property type="project" value="InterPro"/>
</dbReference>
<dbReference type="Pfam" id="PF02557">
    <property type="entry name" value="VanY"/>
    <property type="match status" value="1"/>
</dbReference>
<keyword evidence="4" id="KW-1185">Reference proteome</keyword>
<keyword evidence="1" id="KW-0472">Membrane</keyword>
<dbReference type="Proteomes" id="UP001208131">
    <property type="component" value="Unassembled WGS sequence"/>
</dbReference>
<name>A0AAE3LLR3_9FIRM</name>
<proteinExistence type="predicted"/>
<evidence type="ECO:0000313" key="3">
    <source>
        <dbReference type="EMBL" id="MCU6705181.1"/>
    </source>
</evidence>
<comment type="caution">
    <text evidence="3">The sequence shown here is derived from an EMBL/GenBank/DDBJ whole genome shotgun (WGS) entry which is preliminary data.</text>
</comment>
<dbReference type="CDD" id="cd14852">
    <property type="entry name" value="LD-carboxypeptidase"/>
    <property type="match status" value="1"/>
</dbReference>
<evidence type="ECO:0000313" key="4">
    <source>
        <dbReference type="Proteomes" id="UP001208131"/>
    </source>
</evidence>
<protein>
    <submittedName>
        <fullName evidence="3">M15 family metallopeptidase</fullName>
    </submittedName>
</protein>
<organism evidence="3 4">
    <name type="scientific">Hominimerdicola aceti</name>
    <dbReference type="NCBI Taxonomy" id="2981726"/>
    <lineage>
        <taxon>Bacteria</taxon>
        <taxon>Bacillati</taxon>
        <taxon>Bacillota</taxon>
        <taxon>Clostridia</taxon>
        <taxon>Eubacteriales</taxon>
        <taxon>Oscillospiraceae</taxon>
        <taxon>Hominimerdicola</taxon>
    </lineage>
</organism>
<sequence length="244" mass="28190">MTNKNKKHIVIATTIIILVVALLIYRYYIPDMKSKKQFTPAAVEYTYDDSVTSSQLAEYNARQDWQLTLVNNDTPICENCSVILTALDNGQAVDCRIYPQLQKMFDDARSQGIYPTITSSFRTAEDQQDILKSKYEHYQKIGYSDKKAKAYAEEWVAMPGTSEHELGLCVDIASGDSRVTNQEVWDWLAKNSYKYGFIERYTAEKQDITGIIPEEWHYRYVGEKAAKEMYENDLCLEEYLQNVS</sequence>
<feature type="domain" description="D-alanyl-D-alanine carboxypeptidase-like core" evidence="2">
    <location>
        <begin position="93"/>
        <end position="222"/>
    </location>
</feature>